<dbReference type="Proteomes" id="UP001457282">
    <property type="component" value="Unassembled WGS sequence"/>
</dbReference>
<accession>A0AAW1VMR5</accession>
<keyword evidence="2" id="KW-1185">Reference proteome</keyword>
<sequence length="151" mass="16191">MPLAFLGGWSVSTTPFLCNKPVATSASSSTAALLPNPVVQDGNSTPPLPPRPSFASVLSCDSPIGFTINDLPSPFVDDGILSVRISEEPYLRGLDRCKTLLIGRVSLPPKVTPLKSHELSHQLRTLWPLLAQWSVAPLGKGFFRAEIPNSC</sequence>
<organism evidence="1 2">
    <name type="scientific">Rubus argutus</name>
    <name type="common">Southern blackberry</name>
    <dbReference type="NCBI Taxonomy" id="59490"/>
    <lineage>
        <taxon>Eukaryota</taxon>
        <taxon>Viridiplantae</taxon>
        <taxon>Streptophyta</taxon>
        <taxon>Embryophyta</taxon>
        <taxon>Tracheophyta</taxon>
        <taxon>Spermatophyta</taxon>
        <taxon>Magnoliopsida</taxon>
        <taxon>eudicotyledons</taxon>
        <taxon>Gunneridae</taxon>
        <taxon>Pentapetalae</taxon>
        <taxon>rosids</taxon>
        <taxon>fabids</taxon>
        <taxon>Rosales</taxon>
        <taxon>Rosaceae</taxon>
        <taxon>Rosoideae</taxon>
        <taxon>Rosoideae incertae sedis</taxon>
        <taxon>Rubus</taxon>
    </lineage>
</organism>
<gene>
    <name evidence="1" type="ORF">M0R45_001020</name>
</gene>
<dbReference type="EMBL" id="JBEDUW010000214">
    <property type="protein sequence ID" value="KAK9903720.1"/>
    <property type="molecule type" value="Genomic_DNA"/>
</dbReference>
<proteinExistence type="predicted"/>
<comment type="caution">
    <text evidence="1">The sequence shown here is derived from an EMBL/GenBank/DDBJ whole genome shotgun (WGS) entry which is preliminary data.</text>
</comment>
<evidence type="ECO:0000313" key="2">
    <source>
        <dbReference type="Proteomes" id="UP001457282"/>
    </source>
</evidence>
<dbReference type="AlphaFoldDB" id="A0AAW1VMR5"/>
<protein>
    <submittedName>
        <fullName evidence="1">Uncharacterized protein</fullName>
    </submittedName>
</protein>
<reference evidence="1 2" key="1">
    <citation type="journal article" date="2023" name="G3 (Bethesda)">
        <title>A chromosome-length genome assembly and annotation of blackberry (Rubus argutus, cv. 'Hillquist').</title>
        <authorList>
            <person name="Bruna T."/>
            <person name="Aryal R."/>
            <person name="Dudchenko O."/>
            <person name="Sargent D.J."/>
            <person name="Mead D."/>
            <person name="Buti M."/>
            <person name="Cavallini A."/>
            <person name="Hytonen T."/>
            <person name="Andres J."/>
            <person name="Pham M."/>
            <person name="Weisz D."/>
            <person name="Mascagni F."/>
            <person name="Usai G."/>
            <person name="Natali L."/>
            <person name="Bassil N."/>
            <person name="Fernandez G.E."/>
            <person name="Lomsadze A."/>
            <person name="Armour M."/>
            <person name="Olukolu B."/>
            <person name="Poorten T."/>
            <person name="Britton C."/>
            <person name="Davik J."/>
            <person name="Ashrafi H."/>
            <person name="Aiden E.L."/>
            <person name="Borodovsky M."/>
            <person name="Worthington M."/>
        </authorList>
    </citation>
    <scope>NUCLEOTIDE SEQUENCE [LARGE SCALE GENOMIC DNA]</scope>
    <source>
        <strain evidence="1">PI 553951</strain>
    </source>
</reference>
<evidence type="ECO:0000313" key="1">
    <source>
        <dbReference type="EMBL" id="KAK9903720.1"/>
    </source>
</evidence>
<name>A0AAW1VMR5_RUBAR</name>